<sequence>MGTKLMSDADGLKLRKPNQYVETIVYNEEPDSDGSDGSEIYNTDDVHNMVLVNQERFDLLNDPTSLENTLCHKFGDLKMRTSNVSMHYDKHLLFKDPYIREQLQNLNILQVTSNEFDDHLLPASLLDYICCKRLDDNYNFYMDNIIKYVRHTIDQLKRISNGDYLTEKAKEKWRESVYATNSSDAKILATSSSIPLQIERKANINSSSLNEAIHSEVDIRTLSKILEKKIIVEIPKIIPGSYKLFSKLCSDKLVLGCKREHQSKNIDIKKMSQFDVVLQLGQSAEAPKEEKEKQAPKLVEIKETNEEFVLTSMSLEQNISEIIDESEEKTPKLLNDVIAETADTSLSTEREEDYCDDDEYNFNNIVSESSDSSALKDFLDTEVVTNIQPKETQFKITTSEALALSIQSLNMDSLPEENCEDFKNPVKRKSSPRVRVKSPYENKSYLIEEKKRKKLLEIRERREKKKIAMGESCKIKKNRYGKGSVMPRPSSSVTKLSITNKSFYNSIYGQTAKHVDMKIRKYKSNEGKKDFIADEHIGEEQVPEMLTPDVNNKKYIDRSYYLDEAVTEMMYTEPSDHSSDVRELFSVSTSAGSNLEPNMSMPPTSITSPCDKLERFDEHNELNALNENGNQSSVASFQNTLNVRPSILLSNNELVKNGRKKSIPIECRRSIDKIYDLMKKLSNSGAYECKSPESKCTTIDSNKIDENVYQEKSMKYSDSGTSLKHLLVSSNPSSFSFGKICTTDRTTVSKNGVSKKTNGLMTVVPKVIISTKQHDPNLEIDKVKKERKKVSMNTQKVPENPLKAISQLLHEFDSVQKTRQKLTTGTKSNKKLEISFENRNTSRSGFMKTRSRLETTDVIKNDHVNEKKVIPKERKPRPIVGYDTLKLSEQPLSCEDRHIERTTKKRLADIIDEVKEAKGEAVRGPSKFTSRLNTLAQPKKSYVQAHSEEYQTKYGRTIVADRLQRLAGAQVAMQNPERQMGSAGTRGRSKRSAEAASATITRQQPPSLPPLAERAAKHRRPKSASPEKSMMPEATSYNHSHVLDAPEILKNKMVAVESYVKSHYGHALLPGGEQARSAIKARVPLVPDDLQLLIAILKTCYISDWYQFSNFVCAY</sequence>
<dbReference type="Proteomes" id="UP001153714">
    <property type="component" value="Chromosome 3"/>
</dbReference>
<reference evidence="2" key="2">
    <citation type="submission" date="2022-10" db="EMBL/GenBank/DDBJ databases">
        <authorList>
            <consortium name="ENA_rothamsted_submissions"/>
            <consortium name="culmorum"/>
            <person name="King R."/>
        </authorList>
    </citation>
    <scope>NUCLEOTIDE SEQUENCE</scope>
</reference>
<keyword evidence="3" id="KW-1185">Reference proteome</keyword>
<dbReference type="OrthoDB" id="8300628at2759"/>
<organism evidence="2 3">
    <name type="scientific">Diatraea saccharalis</name>
    <name type="common">sugarcane borer</name>
    <dbReference type="NCBI Taxonomy" id="40085"/>
    <lineage>
        <taxon>Eukaryota</taxon>
        <taxon>Metazoa</taxon>
        <taxon>Ecdysozoa</taxon>
        <taxon>Arthropoda</taxon>
        <taxon>Hexapoda</taxon>
        <taxon>Insecta</taxon>
        <taxon>Pterygota</taxon>
        <taxon>Neoptera</taxon>
        <taxon>Endopterygota</taxon>
        <taxon>Lepidoptera</taxon>
        <taxon>Glossata</taxon>
        <taxon>Ditrysia</taxon>
        <taxon>Pyraloidea</taxon>
        <taxon>Crambidae</taxon>
        <taxon>Crambinae</taxon>
        <taxon>Diatraea</taxon>
    </lineage>
</organism>
<name>A0A9N9R7L7_9NEOP</name>
<feature type="region of interest" description="Disordered" evidence="1">
    <location>
        <begin position="971"/>
        <end position="1032"/>
    </location>
</feature>
<gene>
    <name evidence="2" type="ORF">DIATSA_LOCUS8543</name>
</gene>
<reference evidence="2" key="1">
    <citation type="submission" date="2021-12" db="EMBL/GenBank/DDBJ databases">
        <authorList>
            <person name="King R."/>
        </authorList>
    </citation>
    <scope>NUCLEOTIDE SEQUENCE</scope>
</reference>
<accession>A0A9N9R7L7</accession>
<evidence type="ECO:0000313" key="3">
    <source>
        <dbReference type="Proteomes" id="UP001153714"/>
    </source>
</evidence>
<dbReference type="AlphaFoldDB" id="A0A9N9R7L7"/>
<dbReference type="EMBL" id="OU893334">
    <property type="protein sequence ID" value="CAG9790895.1"/>
    <property type="molecule type" value="Genomic_DNA"/>
</dbReference>
<evidence type="ECO:0000313" key="2">
    <source>
        <dbReference type="EMBL" id="CAG9790895.1"/>
    </source>
</evidence>
<proteinExistence type="predicted"/>
<protein>
    <submittedName>
        <fullName evidence="2">Uncharacterized protein</fullName>
    </submittedName>
</protein>
<evidence type="ECO:0000256" key="1">
    <source>
        <dbReference type="SAM" id="MobiDB-lite"/>
    </source>
</evidence>